<reference evidence="2" key="2">
    <citation type="submission" date="2005-04" db="EMBL/GenBank/DDBJ databases">
        <authorList>
            <person name="Buell C.R."/>
            <person name="Wing R.A."/>
            <person name="McCombie W.A."/>
            <person name="Ouyang S."/>
        </authorList>
    </citation>
    <scope>NUCLEOTIDE SEQUENCE</scope>
</reference>
<name>Q2QWJ3_ORYSJ</name>
<protein>
    <submittedName>
        <fullName evidence="2">Retrotransposon protein, putative, unclassified</fullName>
    </submittedName>
</protein>
<accession>Q2QWJ3</accession>
<sequence length="99" mass="11146">MSTTVRQATPHIVLVQSAIEEGRLKFTEGSKKKLDHDLFPVNTIDFNDKKVLIRPEQAVFTNGKEVVVGEPRHKMVVSKNTEVSDWKENKGEASNSRTP</sequence>
<reference evidence="2" key="1">
    <citation type="journal article" date="2005" name="BMC Biol.">
        <title>The sequence of rice chromosomes 11 and 12, rich in disease resistance genes and recent gene duplications.</title>
        <authorList>
            <consortium name="The rice chromosomes 11 and 12 sequencing consortia"/>
        </authorList>
    </citation>
    <scope>NUCLEOTIDE SEQUENCE [LARGE SCALE GENOMIC DNA]</scope>
</reference>
<evidence type="ECO:0000256" key="1">
    <source>
        <dbReference type="SAM" id="MobiDB-lite"/>
    </source>
</evidence>
<dbReference type="EMBL" id="DP000011">
    <property type="protein sequence ID" value="ABA96065.1"/>
    <property type="molecule type" value="Genomic_DNA"/>
</dbReference>
<gene>
    <name evidence="2" type="ordered locus">LOC_Os12g09150</name>
</gene>
<feature type="region of interest" description="Disordered" evidence="1">
    <location>
        <begin position="78"/>
        <end position="99"/>
    </location>
</feature>
<feature type="compositionally biased region" description="Basic and acidic residues" evidence="1">
    <location>
        <begin position="82"/>
        <end position="91"/>
    </location>
</feature>
<organism evidence="2">
    <name type="scientific">Oryza sativa subsp. japonica</name>
    <name type="common">Rice</name>
    <dbReference type="NCBI Taxonomy" id="39947"/>
    <lineage>
        <taxon>Eukaryota</taxon>
        <taxon>Viridiplantae</taxon>
        <taxon>Streptophyta</taxon>
        <taxon>Embryophyta</taxon>
        <taxon>Tracheophyta</taxon>
        <taxon>Spermatophyta</taxon>
        <taxon>Magnoliopsida</taxon>
        <taxon>Liliopsida</taxon>
        <taxon>Poales</taxon>
        <taxon>Poaceae</taxon>
        <taxon>BOP clade</taxon>
        <taxon>Oryzoideae</taxon>
        <taxon>Oryzeae</taxon>
        <taxon>Oryzinae</taxon>
        <taxon>Oryza</taxon>
        <taxon>Oryza sativa</taxon>
    </lineage>
</organism>
<evidence type="ECO:0000313" key="2">
    <source>
        <dbReference type="EMBL" id="ABA96065.1"/>
    </source>
</evidence>
<reference evidence="2" key="3">
    <citation type="submission" date="2006-01" db="EMBL/GenBank/DDBJ databases">
        <authorList>
            <person name="Buell R."/>
        </authorList>
    </citation>
    <scope>NUCLEOTIDE SEQUENCE</scope>
</reference>
<proteinExistence type="predicted"/>
<dbReference type="AlphaFoldDB" id="Q2QWJ3"/>